<comment type="caution">
    <text evidence="2">The sequence shown here is derived from an EMBL/GenBank/DDBJ whole genome shotgun (WGS) entry which is preliminary data.</text>
</comment>
<dbReference type="AlphaFoldDB" id="A0AA39CYN7"/>
<keyword evidence="3" id="KW-1185">Reference proteome</keyword>
<reference evidence="2" key="1">
    <citation type="submission" date="2022-10" db="EMBL/GenBank/DDBJ databases">
        <title>Culturing micro-colonial fungi from biological soil crusts in the Mojave desert and describing Neophaeococcomyces mojavensis, and introducing the new genera and species Taxawa tesnikishii.</title>
        <authorList>
            <person name="Kurbessoian T."/>
            <person name="Stajich J.E."/>
        </authorList>
    </citation>
    <scope>NUCLEOTIDE SEQUENCE</scope>
    <source>
        <strain evidence="2">TK_35</strain>
    </source>
</reference>
<gene>
    <name evidence="2" type="ORF">H2204_005533</name>
</gene>
<name>A0AA39CYN7_9EURO</name>
<evidence type="ECO:0000313" key="3">
    <source>
        <dbReference type="Proteomes" id="UP001172681"/>
    </source>
</evidence>
<feature type="region of interest" description="Disordered" evidence="1">
    <location>
        <begin position="347"/>
        <end position="372"/>
    </location>
</feature>
<accession>A0AA39CYN7</accession>
<dbReference type="EMBL" id="JAPDRN010000031">
    <property type="protein sequence ID" value="KAJ9636036.1"/>
    <property type="molecule type" value="Genomic_DNA"/>
</dbReference>
<sequence length="434" mass="49007">MASARAQAQLNKRIDLDIPGTIPSNVQVQPVILANHPPQPPFPAYNIGYNVQGRVQQHVHQNIPARPPPGRGSAHPYYLSTEANLHPSLFQLEPAPSPLANVDVPLLVNAQTGQVEVGPAPHSRPLRYFWHLPRWVDVDVPGHTMELWLRLDPRVRMADILDRINVVANRPNANVFNMRRSRFRDVIHVPAFDTVRRDPGATEVEMIGRLTREQVLLNTAMRVDLCNNRLLMPVLDNTRSTRGFVDSRLPIDHFIRAYALPIPIPSDRQVTTLALRHRMQTLAVAQGHGKGATAYNNLHINMVPPWWHRRPNAQPARIAAIDNLTHREWMDDCLNRHPGVQQVAAPARRPLPPPWQPQTQQPQRPPPAAGVQHVATNANRIIDPRLQGGNPPAAFPGLFRPGWPNEPEESRHSFTTPDGVTHYYVEPQHRHAYR</sequence>
<proteinExistence type="predicted"/>
<evidence type="ECO:0000313" key="2">
    <source>
        <dbReference type="EMBL" id="KAJ9636036.1"/>
    </source>
</evidence>
<evidence type="ECO:0000256" key="1">
    <source>
        <dbReference type="SAM" id="MobiDB-lite"/>
    </source>
</evidence>
<protein>
    <submittedName>
        <fullName evidence="2">Uncharacterized protein</fullName>
    </submittedName>
</protein>
<feature type="region of interest" description="Disordered" evidence="1">
    <location>
        <begin position="401"/>
        <end position="420"/>
    </location>
</feature>
<dbReference type="Proteomes" id="UP001172681">
    <property type="component" value="Unassembled WGS sequence"/>
</dbReference>
<organism evidence="2 3">
    <name type="scientific">Knufia peltigerae</name>
    <dbReference type="NCBI Taxonomy" id="1002370"/>
    <lineage>
        <taxon>Eukaryota</taxon>
        <taxon>Fungi</taxon>
        <taxon>Dikarya</taxon>
        <taxon>Ascomycota</taxon>
        <taxon>Pezizomycotina</taxon>
        <taxon>Eurotiomycetes</taxon>
        <taxon>Chaetothyriomycetidae</taxon>
        <taxon>Chaetothyriales</taxon>
        <taxon>Trichomeriaceae</taxon>
        <taxon>Knufia</taxon>
    </lineage>
</organism>